<reference evidence="3" key="1">
    <citation type="submission" date="2016-04" db="UniProtKB">
        <authorList>
            <consortium name="WormBaseParasite"/>
        </authorList>
    </citation>
    <scope>IDENTIFICATION</scope>
</reference>
<name>A0A158RD24_THECL</name>
<dbReference type="WBParaSite" id="TCLT_0000988801-mRNA-1">
    <property type="protein sequence ID" value="TCLT_0000988801-mRNA-1"/>
    <property type="gene ID" value="TCLT_0000988801"/>
</dbReference>
<dbReference type="InterPro" id="IPR022559">
    <property type="entry name" value="SUP-1-like"/>
</dbReference>
<keyword evidence="2" id="KW-1185">Reference proteome</keyword>
<dbReference type="OrthoDB" id="5835666at2759"/>
<dbReference type="EMBL" id="UYYF01004903">
    <property type="protein sequence ID" value="VDN07543.1"/>
    <property type="molecule type" value="Genomic_DNA"/>
</dbReference>
<gene>
    <name evidence="1" type="ORF">TCLT_LOCUS9877</name>
</gene>
<sequence length="61" mass="7113">MAYRTADILARFIRKSALACPIIVVGESCPQETALYYFRCCGDLNRMGRCTDSYFRRFDYN</sequence>
<evidence type="ECO:0000313" key="3">
    <source>
        <dbReference type="WBParaSite" id="TCLT_0000988801-mRNA-1"/>
    </source>
</evidence>
<reference evidence="1 2" key="2">
    <citation type="submission" date="2018-11" db="EMBL/GenBank/DDBJ databases">
        <authorList>
            <consortium name="Pathogen Informatics"/>
        </authorList>
    </citation>
    <scope>NUCLEOTIDE SEQUENCE [LARGE SCALE GENOMIC DNA]</scope>
</reference>
<proteinExistence type="predicted"/>
<accession>A0A158RD24</accession>
<evidence type="ECO:0000313" key="2">
    <source>
        <dbReference type="Proteomes" id="UP000276776"/>
    </source>
</evidence>
<organism evidence="3">
    <name type="scientific">Thelazia callipaeda</name>
    <name type="common">Oriental eyeworm</name>
    <name type="synonym">Parasitic nematode</name>
    <dbReference type="NCBI Taxonomy" id="103827"/>
    <lineage>
        <taxon>Eukaryota</taxon>
        <taxon>Metazoa</taxon>
        <taxon>Ecdysozoa</taxon>
        <taxon>Nematoda</taxon>
        <taxon>Chromadorea</taxon>
        <taxon>Rhabditida</taxon>
        <taxon>Spirurina</taxon>
        <taxon>Spiruromorpha</taxon>
        <taxon>Thelazioidea</taxon>
        <taxon>Thelaziidae</taxon>
        <taxon>Thelazia</taxon>
    </lineage>
</organism>
<dbReference type="Proteomes" id="UP000276776">
    <property type="component" value="Unassembled WGS sequence"/>
</dbReference>
<dbReference type="Pfam" id="PF10853">
    <property type="entry name" value="DUF2650"/>
    <property type="match status" value="1"/>
</dbReference>
<protein>
    <submittedName>
        <fullName evidence="3">DB domain-containing protein</fullName>
    </submittedName>
</protein>
<dbReference type="AlphaFoldDB" id="A0A158RD24"/>
<evidence type="ECO:0000313" key="1">
    <source>
        <dbReference type="EMBL" id="VDN07543.1"/>
    </source>
</evidence>